<evidence type="ECO:0000313" key="2">
    <source>
        <dbReference type="EMBL" id="QBM27376.1"/>
    </source>
</evidence>
<dbReference type="Pfam" id="PF06055">
    <property type="entry name" value="ExoD"/>
    <property type="match status" value="1"/>
</dbReference>
<evidence type="ECO:0000256" key="1">
    <source>
        <dbReference type="SAM" id="Phobius"/>
    </source>
</evidence>
<feature type="transmembrane region" description="Helical" evidence="1">
    <location>
        <begin position="144"/>
        <end position="170"/>
    </location>
</feature>
<keyword evidence="1" id="KW-0812">Transmembrane</keyword>
<sequence>MPGQPSPPPTPSELRKERRRATVARIADAHLSAMGGTLADTIGHDSRQRLVWLALLAMPLLFPVALPGMGSAVGVFCLVIAFGLCAGRSVPLPAWLGERTLSDRVRGLLTRMLARVIHLIARLGRPRLLGLSHHSARWANGLMLSVAGVSMVVPVPVISFDNVLPALAMVLTAWGLRLRDGLMLLAGHVATLVAATSVVLLWWGGSQLVVDLLTRLGVSALQ</sequence>
<dbReference type="EMBL" id="CP037867">
    <property type="protein sequence ID" value="QBM27376.1"/>
    <property type="molecule type" value="Genomic_DNA"/>
</dbReference>
<name>A0A4P6WYA4_HYDPS</name>
<accession>A0A4P6WYA4</accession>
<feature type="transmembrane region" description="Helical" evidence="1">
    <location>
        <begin position="50"/>
        <end position="66"/>
    </location>
</feature>
<evidence type="ECO:0000313" key="3">
    <source>
        <dbReference type="Proteomes" id="UP000293912"/>
    </source>
</evidence>
<keyword evidence="3" id="KW-1185">Reference proteome</keyword>
<dbReference type="Proteomes" id="UP000293912">
    <property type="component" value="Chromosome"/>
</dbReference>
<dbReference type="PANTHER" id="PTHR41795:SF1">
    <property type="entry name" value="EXOPOLYSACCHARIDE SYNTHESIS PROTEIN"/>
    <property type="match status" value="1"/>
</dbReference>
<dbReference type="AlphaFoldDB" id="A0A4P6WYA4"/>
<proteinExistence type="predicted"/>
<dbReference type="KEGG" id="hpse:HPF_06760"/>
<protein>
    <submittedName>
        <fullName evidence="2">Exopolysaccharide synthesis, ExoD</fullName>
    </submittedName>
</protein>
<organism evidence="2 3">
    <name type="scientific">Hydrogenophaga pseudoflava</name>
    <name type="common">Pseudomonas carboxydoflava</name>
    <dbReference type="NCBI Taxonomy" id="47421"/>
    <lineage>
        <taxon>Bacteria</taxon>
        <taxon>Pseudomonadati</taxon>
        <taxon>Pseudomonadota</taxon>
        <taxon>Betaproteobacteria</taxon>
        <taxon>Burkholderiales</taxon>
        <taxon>Comamonadaceae</taxon>
        <taxon>Hydrogenophaga</taxon>
    </lineage>
</organism>
<feature type="transmembrane region" description="Helical" evidence="1">
    <location>
        <begin position="182"/>
        <end position="203"/>
    </location>
</feature>
<keyword evidence="1" id="KW-1133">Transmembrane helix</keyword>
<reference evidence="2 3" key="1">
    <citation type="submission" date="2019-03" db="EMBL/GenBank/DDBJ databases">
        <authorList>
            <person name="Sebastian G."/>
            <person name="Baumann P."/>
            <person name="Ruckert C."/>
            <person name="Kalinowski J."/>
            <person name="Nebel B."/>
            <person name="Takors R."/>
            <person name="Blombach B."/>
        </authorList>
    </citation>
    <scope>NUCLEOTIDE SEQUENCE [LARGE SCALE GENOMIC DNA]</scope>
    <source>
        <strain evidence="2 3">DSM 1084</strain>
    </source>
</reference>
<dbReference type="PANTHER" id="PTHR41795">
    <property type="entry name" value="EXOPOLYSACCHARIDE SYNTHESIS PROTEIN"/>
    <property type="match status" value="1"/>
</dbReference>
<dbReference type="InterPro" id="IPR010331">
    <property type="entry name" value="ExoD"/>
</dbReference>
<keyword evidence="1" id="KW-0472">Membrane</keyword>
<gene>
    <name evidence="2" type="ORF">HPF_06760</name>
</gene>